<evidence type="ECO:0000313" key="5">
    <source>
        <dbReference type="EnsemblMetazoa" id="XP_031782160"/>
    </source>
</evidence>
<keyword evidence="6" id="KW-1185">Reference proteome</keyword>
<dbReference type="SUPFAM" id="SSF50494">
    <property type="entry name" value="Trypsin-like serine proteases"/>
    <property type="match status" value="1"/>
</dbReference>
<proteinExistence type="inferred from homology"/>
<dbReference type="EnsemblMetazoa" id="XM_031926299">
    <property type="protein sequence ID" value="XP_031782159"/>
    <property type="gene ID" value="LOC107980874"/>
</dbReference>
<dbReference type="EnsemblMetazoa" id="XM_031926298">
    <property type="protein sequence ID" value="XP_031782158"/>
    <property type="gene ID" value="LOC107980874"/>
</dbReference>
<evidence type="ECO:0000313" key="6">
    <source>
        <dbReference type="Proteomes" id="UP000002358"/>
    </source>
</evidence>
<dbReference type="EnsemblMetazoa" id="XM_031926300">
    <property type="protein sequence ID" value="XP_031782160"/>
    <property type="gene ID" value="LOC107980874"/>
</dbReference>
<dbReference type="Proteomes" id="UP000002358">
    <property type="component" value="Chromosome 3"/>
</dbReference>
<dbReference type="InterPro" id="IPR001314">
    <property type="entry name" value="Peptidase_S1A"/>
</dbReference>
<dbReference type="Pfam" id="PF00089">
    <property type="entry name" value="Trypsin"/>
    <property type="match status" value="1"/>
</dbReference>
<evidence type="ECO:0000259" key="4">
    <source>
        <dbReference type="PROSITE" id="PS50240"/>
    </source>
</evidence>
<keyword evidence="1" id="KW-1015">Disulfide bond</keyword>
<keyword evidence="3" id="KW-0732">Signal</keyword>
<dbReference type="OrthoDB" id="10061449at2759"/>
<dbReference type="RefSeq" id="XP_031782160.1">
    <property type="nucleotide sequence ID" value="XM_031926300.1"/>
</dbReference>
<sequence length="273" mass="29768">MSSKLAVLLCLVAATAAGPHRVPRIAGGHSVELGERPYYVSLYNKHTLDHYPITHCGGAIINEQWILTAAYCVGQYKDADVLVQAGNIYYKGTSDAQQRSGIVASFVHPGYQFENPTGPHDIALLKLETPLEFNDYVKPIALPSAGSEPTGYGTVTGLGSLKHMMSAQFPQVLQTVDLPIITYDACDKLLDEHLGDMKEEINLLDETRFCTGPTPTNQGYCLHDTGNPFVVKDEIVGVATFGFAADCEKNPTPSIFIRISAHVDWIQETISKN</sequence>
<dbReference type="GeneID" id="107980874"/>
<feature type="signal peptide" evidence="3">
    <location>
        <begin position="1"/>
        <end position="17"/>
    </location>
</feature>
<dbReference type="InParanoid" id="A0A7M7T8E4"/>
<dbReference type="RefSeq" id="XP_031782158.1">
    <property type="nucleotide sequence ID" value="XM_031926298.1"/>
</dbReference>
<dbReference type="RefSeq" id="XP_031782159.1">
    <property type="nucleotide sequence ID" value="XM_031926299.1"/>
</dbReference>
<accession>A0A7M7T8E4</accession>
<dbReference type="KEGG" id="nvi:107980874"/>
<dbReference type="SMR" id="A0A7M7T8E4"/>
<dbReference type="GO" id="GO:0004252">
    <property type="term" value="F:serine-type endopeptidase activity"/>
    <property type="evidence" value="ECO:0007669"/>
    <property type="project" value="InterPro"/>
</dbReference>
<protein>
    <recommendedName>
        <fullName evidence="4">Peptidase S1 domain-containing protein</fullName>
    </recommendedName>
</protein>
<reference evidence="5" key="1">
    <citation type="submission" date="2021-01" db="UniProtKB">
        <authorList>
            <consortium name="EnsemblMetazoa"/>
        </authorList>
    </citation>
    <scope>IDENTIFICATION</scope>
</reference>
<dbReference type="SMART" id="SM00020">
    <property type="entry name" value="Tryp_SPc"/>
    <property type="match status" value="1"/>
</dbReference>
<dbReference type="PROSITE" id="PS50240">
    <property type="entry name" value="TRYPSIN_DOM"/>
    <property type="match status" value="1"/>
</dbReference>
<evidence type="ECO:0000256" key="1">
    <source>
        <dbReference type="ARBA" id="ARBA00023157"/>
    </source>
</evidence>
<organism evidence="5 6">
    <name type="scientific">Nasonia vitripennis</name>
    <name type="common">Parasitic wasp</name>
    <dbReference type="NCBI Taxonomy" id="7425"/>
    <lineage>
        <taxon>Eukaryota</taxon>
        <taxon>Metazoa</taxon>
        <taxon>Ecdysozoa</taxon>
        <taxon>Arthropoda</taxon>
        <taxon>Hexapoda</taxon>
        <taxon>Insecta</taxon>
        <taxon>Pterygota</taxon>
        <taxon>Neoptera</taxon>
        <taxon>Endopterygota</taxon>
        <taxon>Hymenoptera</taxon>
        <taxon>Apocrita</taxon>
        <taxon>Proctotrupomorpha</taxon>
        <taxon>Chalcidoidea</taxon>
        <taxon>Pteromalidae</taxon>
        <taxon>Pteromalinae</taxon>
        <taxon>Nasonia</taxon>
    </lineage>
</organism>
<dbReference type="CDD" id="cd00190">
    <property type="entry name" value="Tryp_SPc"/>
    <property type="match status" value="1"/>
</dbReference>
<dbReference type="OMA" id="HYPITHC"/>
<dbReference type="PRINTS" id="PR00722">
    <property type="entry name" value="CHYMOTRYPSIN"/>
</dbReference>
<dbReference type="InterPro" id="IPR009003">
    <property type="entry name" value="Peptidase_S1_PA"/>
</dbReference>
<dbReference type="FunFam" id="2.40.10.10:FF:000068">
    <property type="entry name" value="transmembrane protease serine 2"/>
    <property type="match status" value="1"/>
</dbReference>
<dbReference type="InterPro" id="IPR001254">
    <property type="entry name" value="Trypsin_dom"/>
</dbReference>
<dbReference type="GO" id="GO:0006508">
    <property type="term" value="P:proteolysis"/>
    <property type="evidence" value="ECO:0007669"/>
    <property type="project" value="InterPro"/>
</dbReference>
<feature type="chain" id="PRO_5033914945" description="Peptidase S1 domain-containing protein" evidence="3">
    <location>
        <begin position="18"/>
        <end position="273"/>
    </location>
</feature>
<feature type="domain" description="Peptidase S1" evidence="4">
    <location>
        <begin position="25"/>
        <end position="271"/>
    </location>
</feature>
<name>A0A7M7T8E4_NASVI</name>
<evidence type="ECO:0000256" key="2">
    <source>
        <dbReference type="ARBA" id="ARBA00024195"/>
    </source>
</evidence>
<dbReference type="PANTHER" id="PTHR24256">
    <property type="entry name" value="TRYPTASE-RELATED"/>
    <property type="match status" value="1"/>
</dbReference>
<evidence type="ECO:0000256" key="3">
    <source>
        <dbReference type="SAM" id="SignalP"/>
    </source>
</evidence>
<dbReference type="AlphaFoldDB" id="A0A7M7T8E4"/>
<dbReference type="InterPro" id="IPR051487">
    <property type="entry name" value="Ser/Thr_Proteases_Immune/Dev"/>
</dbReference>
<dbReference type="InterPro" id="IPR043504">
    <property type="entry name" value="Peptidase_S1_PA_chymotrypsin"/>
</dbReference>
<dbReference type="Gene3D" id="2.40.10.10">
    <property type="entry name" value="Trypsin-like serine proteases"/>
    <property type="match status" value="1"/>
</dbReference>
<comment type="similarity">
    <text evidence="2">Belongs to the peptidase S1 family. CLIP subfamily.</text>
</comment>